<keyword evidence="2" id="KW-1185">Reference proteome</keyword>
<comment type="caution">
    <text evidence="1">The sequence shown here is derived from an EMBL/GenBank/DDBJ whole genome shotgun (WGS) entry which is preliminary data.</text>
</comment>
<organism evidence="1 2">
    <name type="scientific">Xanthobacter aminoxidans</name>
    <dbReference type="NCBI Taxonomy" id="186280"/>
    <lineage>
        <taxon>Bacteria</taxon>
        <taxon>Pseudomonadati</taxon>
        <taxon>Pseudomonadota</taxon>
        <taxon>Alphaproteobacteria</taxon>
        <taxon>Hyphomicrobiales</taxon>
        <taxon>Xanthobacteraceae</taxon>
        <taxon>Xanthobacter</taxon>
    </lineage>
</organism>
<evidence type="ECO:0000313" key="2">
    <source>
        <dbReference type="Proteomes" id="UP001604043"/>
    </source>
</evidence>
<name>A0ABW6ZB28_9HYPH</name>
<evidence type="ECO:0008006" key="3">
    <source>
        <dbReference type="Google" id="ProtNLM"/>
    </source>
</evidence>
<proteinExistence type="predicted"/>
<reference evidence="1 2" key="1">
    <citation type="submission" date="2024-02" db="EMBL/GenBank/DDBJ databases">
        <title>Expansion and revision of Xanthobacter and proposal of Roseixanthobacter gen. nov.</title>
        <authorList>
            <person name="Soltysiak M.P.M."/>
            <person name="Jalihal A."/>
            <person name="Ory A."/>
            <person name="Chrisophersen C."/>
            <person name="Lee A.D."/>
            <person name="Boulton J."/>
            <person name="Springer M."/>
        </authorList>
    </citation>
    <scope>NUCLEOTIDE SEQUENCE [LARGE SCALE GENOMIC DNA]</scope>
    <source>
        <strain evidence="1 2">CB5</strain>
    </source>
</reference>
<accession>A0ABW6ZB28</accession>
<evidence type="ECO:0000313" key="1">
    <source>
        <dbReference type="EMBL" id="MFG1250975.1"/>
    </source>
</evidence>
<dbReference type="EMBL" id="JBAFUR010000001">
    <property type="protein sequence ID" value="MFG1250975.1"/>
    <property type="molecule type" value="Genomic_DNA"/>
</dbReference>
<protein>
    <recommendedName>
        <fullName evidence="3">SCP2 domain-containing protein</fullName>
    </recommendedName>
</protein>
<dbReference type="RefSeq" id="WP_156026347.1">
    <property type="nucleotide sequence ID" value="NZ_JBAFUR010000001.1"/>
</dbReference>
<dbReference type="Proteomes" id="UP001604043">
    <property type="component" value="Unassembled WGS sequence"/>
</dbReference>
<gene>
    <name evidence="1" type="ORF">V5F30_02080</name>
</gene>
<sequence length="129" mass="15052">MDSEDDVVARLLRLPDLLERAPALQERGRFLSVDWLVGIPSRPFRVRIEQGRIVRMDEAPKVMANWRFAYRARPEAWMEFWQPMPKAGWHDLLALTKRGAATLEGDLHPFIANLQYFKDLLALPREVRA</sequence>